<keyword evidence="1" id="KW-1133">Transmembrane helix</keyword>
<sequence length="197" mass="22941">MRNTAPAPGFLEHKRRFLEHKRRFLEHRRGFLEPRCWVPSKEPRAWVQGTKQTQHAWVRWNPGAGSSNPGPRFLQTQHAWVQWNSGPRRALEDLRASIFNKFRPSESAKTQQQRIWGPFSALTFNFMVAVGIIFMNKWVLKNVGFQFLVFLTFIHYLVSWALMAVLKSFEGTQANGARATRDASTLNFASFSQTRKY</sequence>
<evidence type="ECO:0000313" key="2">
    <source>
        <dbReference type="EMBL" id="GKV40255.1"/>
    </source>
</evidence>
<dbReference type="Proteomes" id="UP001054252">
    <property type="component" value="Unassembled WGS sequence"/>
</dbReference>
<proteinExistence type="predicted"/>
<feature type="transmembrane region" description="Helical" evidence="1">
    <location>
        <begin position="147"/>
        <end position="166"/>
    </location>
</feature>
<comment type="caution">
    <text evidence="2">The sequence shown here is derived from an EMBL/GenBank/DDBJ whole genome shotgun (WGS) entry which is preliminary data.</text>
</comment>
<dbReference type="AlphaFoldDB" id="A0AAV5LS16"/>
<name>A0AAV5LS16_9ROSI</name>
<protein>
    <submittedName>
        <fullName evidence="2">Uncharacterized protein</fullName>
    </submittedName>
</protein>
<evidence type="ECO:0000256" key="1">
    <source>
        <dbReference type="SAM" id="Phobius"/>
    </source>
</evidence>
<keyword evidence="1" id="KW-0812">Transmembrane</keyword>
<accession>A0AAV5LS16</accession>
<dbReference type="EMBL" id="BPVZ01000140">
    <property type="protein sequence ID" value="GKV40255.1"/>
    <property type="molecule type" value="Genomic_DNA"/>
</dbReference>
<keyword evidence="1" id="KW-0472">Membrane</keyword>
<keyword evidence="3" id="KW-1185">Reference proteome</keyword>
<feature type="transmembrane region" description="Helical" evidence="1">
    <location>
        <begin position="115"/>
        <end position="135"/>
    </location>
</feature>
<gene>
    <name evidence="2" type="ORF">SLEP1_g47922</name>
</gene>
<organism evidence="2 3">
    <name type="scientific">Rubroshorea leprosula</name>
    <dbReference type="NCBI Taxonomy" id="152421"/>
    <lineage>
        <taxon>Eukaryota</taxon>
        <taxon>Viridiplantae</taxon>
        <taxon>Streptophyta</taxon>
        <taxon>Embryophyta</taxon>
        <taxon>Tracheophyta</taxon>
        <taxon>Spermatophyta</taxon>
        <taxon>Magnoliopsida</taxon>
        <taxon>eudicotyledons</taxon>
        <taxon>Gunneridae</taxon>
        <taxon>Pentapetalae</taxon>
        <taxon>rosids</taxon>
        <taxon>malvids</taxon>
        <taxon>Malvales</taxon>
        <taxon>Dipterocarpaceae</taxon>
        <taxon>Rubroshorea</taxon>
    </lineage>
</organism>
<evidence type="ECO:0000313" key="3">
    <source>
        <dbReference type="Proteomes" id="UP001054252"/>
    </source>
</evidence>
<reference evidence="2 3" key="1">
    <citation type="journal article" date="2021" name="Commun. Biol.">
        <title>The genome of Shorea leprosula (Dipterocarpaceae) highlights the ecological relevance of drought in aseasonal tropical rainforests.</title>
        <authorList>
            <person name="Ng K.K.S."/>
            <person name="Kobayashi M.J."/>
            <person name="Fawcett J.A."/>
            <person name="Hatakeyama M."/>
            <person name="Paape T."/>
            <person name="Ng C.H."/>
            <person name="Ang C.C."/>
            <person name="Tnah L.H."/>
            <person name="Lee C.T."/>
            <person name="Nishiyama T."/>
            <person name="Sese J."/>
            <person name="O'Brien M.J."/>
            <person name="Copetti D."/>
            <person name="Mohd Noor M.I."/>
            <person name="Ong R.C."/>
            <person name="Putra M."/>
            <person name="Sireger I.Z."/>
            <person name="Indrioko S."/>
            <person name="Kosugi Y."/>
            <person name="Izuno A."/>
            <person name="Isagi Y."/>
            <person name="Lee S.L."/>
            <person name="Shimizu K.K."/>
        </authorList>
    </citation>
    <scope>NUCLEOTIDE SEQUENCE [LARGE SCALE GENOMIC DNA]</scope>
    <source>
        <strain evidence="2">214</strain>
    </source>
</reference>